<dbReference type="EMBL" id="CP016076">
    <property type="protein sequence ID" value="APU17101.1"/>
    <property type="molecule type" value="Genomic_DNA"/>
</dbReference>
<dbReference type="AlphaFoldDB" id="A0AAC9LG57"/>
<evidence type="ECO:0000313" key="2">
    <source>
        <dbReference type="Proteomes" id="UP000185511"/>
    </source>
</evidence>
<dbReference type="KEGG" id="acad:UA74_25470"/>
<dbReference type="Proteomes" id="UP000185511">
    <property type="component" value="Chromosome"/>
</dbReference>
<gene>
    <name evidence="1" type="ORF">UA74_25470</name>
</gene>
<proteinExistence type="predicted"/>
<name>A0AAC9LG57_9PSEU</name>
<evidence type="ECO:0000313" key="1">
    <source>
        <dbReference type="EMBL" id="APU17101.1"/>
    </source>
</evidence>
<accession>A0AAC9LG57</accession>
<keyword evidence="2" id="KW-1185">Reference proteome</keyword>
<dbReference type="RefSeq" id="WP_157434449.1">
    <property type="nucleotide sequence ID" value="NZ_CP016076.1"/>
</dbReference>
<protein>
    <submittedName>
        <fullName evidence="1">Uncharacterized protein</fullName>
    </submittedName>
</protein>
<organism evidence="1 2">
    <name type="scientific">Actinoalloteichus fjordicus</name>
    <dbReference type="NCBI Taxonomy" id="1612552"/>
    <lineage>
        <taxon>Bacteria</taxon>
        <taxon>Bacillati</taxon>
        <taxon>Actinomycetota</taxon>
        <taxon>Actinomycetes</taxon>
        <taxon>Pseudonocardiales</taxon>
        <taxon>Pseudonocardiaceae</taxon>
        <taxon>Actinoalloteichus</taxon>
    </lineage>
</organism>
<sequence length="113" mass="11971">MNSPLFVVKDELSSPVCVSYTTGGRPVVAIRRGQVFSPEFAQALSDALSAMSLSATPLGTTTLSAAGLSTTGQHVTPAVPRQADKERNVENEIPARWAPATTRAALRSTRFAR</sequence>
<reference evidence="2" key="1">
    <citation type="submission" date="2016-06" db="EMBL/GenBank/DDBJ databases">
        <title>Complete genome sequence of Actinoalloteichus fjordicus DSM 46855 (=ADI127-17), type strain of the new species Actinoalloteichus fjordicus.</title>
        <authorList>
            <person name="Ruckert C."/>
            <person name="Nouioui I."/>
            <person name="Willmese J."/>
            <person name="van Wezel G."/>
            <person name="Klenk H.-P."/>
            <person name="Kalinowski J."/>
            <person name="Zotchev S.B."/>
        </authorList>
    </citation>
    <scope>NUCLEOTIDE SEQUENCE [LARGE SCALE GENOMIC DNA]</scope>
    <source>
        <strain evidence="2">ADI127-7</strain>
    </source>
</reference>